<comment type="caution">
    <text evidence="3">The sequence shown here is derived from an EMBL/GenBank/DDBJ whole genome shotgun (WGS) entry which is preliminary data.</text>
</comment>
<dbReference type="InterPro" id="IPR051311">
    <property type="entry name" value="DedA_domain"/>
</dbReference>
<name>A0A497EL33_9CREN</name>
<dbReference type="Pfam" id="PF09335">
    <property type="entry name" value="VTT_dom"/>
    <property type="match status" value="1"/>
</dbReference>
<sequence length="198" mass="21448">MFEDILEKLVALGYIGIFITSFAGTTSIVIPIPYVPILLAAALSGKFNPALLALTAGLGSGIGEMVGYAIGRAGRKVIGEKYERRFTALAKIFSKYGAIAIYIFALTPLPDDLIIIPLGLIKYGFWRAFIPCFLGKLSMCTIVAYFGAYASNIVYQLYGEAGVTSTIIAAIALSIVLILLFKIDWEKVLEKYLGEKLS</sequence>
<dbReference type="GO" id="GO:0005886">
    <property type="term" value="C:plasma membrane"/>
    <property type="evidence" value="ECO:0007669"/>
    <property type="project" value="TreeGrafter"/>
</dbReference>
<feature type="transmembrane region" description="Helical" evidence="1">
    <location>
        <begin position="88"/>
        <end position="107"/>
    </location>
</feature>
<evidence type="ECO:0000313" key="3">
    <source>
        <dbReference type="EMBL" id="RLE46646.1"/>
    </source>
</evidence>
<keyword evidence="1" id="KW-0812">Transmembrane</keyword>
<gene>
    <name evidence="3" type="ORF">DRJ31_09765</name>
</gene>
<dbReference type="EMBL" id="QMQV01000171">
    <property type="protein sequence ID" value="RLE46646.1"/>
    <property type="molecule type" value="Genomic_DNA"/>
</dbReference>
<keyword evidence="1" id="KW-1133">Transmembrane helix</keyword>
<proteinExistence type="predicted"/>
<keyword evidence="1" id="KW-0472">Membrane</keyword>
<protein>
    <recommendedName>
        <fullName evidence="2">VTT domain-containing protein</fullName>
    </recommendedName>
</protein>
<evidence type="ECO:0000259" key="2">
    <source>
        <dbReference type="Pfam" id="PF09335"/>
    </source>
</evidence>
<evidence type="ECO:0000313" key="4">
    <source>
        <dbReference type="Proteomes" id="UP000278475"/>
    </source>
</evidence>
<dbReference type="PANTHER" id="PTHR42709:SF10">
    <property type="entry name" value="SNARE ASSOCIATED GOLGI PROTEIN"/>
    <property type="match status" value="1"/>
</dbReference>
<feature type="transmembrane region" description="Helical" evidence="1">
    <location>
        <begin position="47"/>
        <end position="67"/>
    </location>
</feature>
<reference evidence="3 4" key="1">
    <citation type="submission" date="2018-06" db="EMBL/GenBank/DDBJ databases">
        <title>Extensive metabolic versatility and redundancy in microbially diverse, dynamic hydrothermal sediments.</title>
        <authorList>
            <person name="Dombrowski N."/>
            <person name="Teske A."/>
            <person name="Baker B.J."/>
        </authorList>
    </citation>
    <scope>NUCLEOTIDE SEQUENCE [LARGE SCALE GENOMIC DNA]</scope>
    <source>
        <strain evidence="3">B66_G16</strain>
    </source>
</reference>
<accession>A0A497EL33</accession>
<feature type="domain" description="VTT" evidence="2">
    <location>
        <begin position="33"/>
        <end position="148"/>
    </location>
</feature>
<dbReference type="PANTHER" id="PTHR42709">
    <property type="entry name" value="ALKALINE PHOSPHATASE LIKE PROTEIN"/>
    <property type="match status" value="1"/>
</dbReference>
<feature type="transmembrane region" description="Helical" evidence="1">
    <location>
        <begin position="12"/>
        <end position="35"/>
    </location>
</feature>
<dbReference type="AlphaFoldDB" id="A0A497EL33"/>
<organism evidence="3 4">
    <name type="scientific">Thermoproteota archaeon</name>
    <dbReference type="NCBI Taxonomy" id="2056631"/>
    <lineage>
        <taxon>Archaea</taxon>
        <taxon>Thermoproteota</taxon>
    </lineage>
</organism>
<dbReference type="InterPro" id="IPR032816">
    <property type="entry name" value="VTT_dom"/>
</dbReference>
<evidence type="ECO:0000256" key="1">
    <source>
        <dbReference type="SAM" id="Phobius"/>
    </source>
</evidence>
<feature type="transmembrane region" description="Helical" evidence="1">
    <location>
        <begin position="161"/>
        <end position="181"/>
    </location>
</feature>
<dbReference type="Proteomes" id="UP000278475">
    <property type="component" value="Unassembled WGS sequence"/>
</dbReference>